<dbReference type="InterPro" id="IPR002347">
    <property type="entry name" value="SDR_fam"/>
</dbReference>
<protein>
    <submittedName>
        <fullName evidence="3">NADP-dependent 3-hydroxy acid dehydrogenase YdfG</fullName>
        <ecNumber evidence="3">1.1.1.-</ecNumber>
    </submittedName>
</protein>
<evidence type="ECO:0000313" key="4">
    <source>
        <dbReference type="Proteomes" id="UP000239706"/>
    </source>
</evidence>
<proteinExistence type="inferred from homology"/>
<dbReference type="PANTHER" id="PTHR42901:SF1">
    <property type="entry name" value="ALCOHOL DEHYDROGENASE"/>
    <property type="match status" value="1"/>
</dbReference>
<dbReference type="EMBL" id="PVXO01000052">
    <property type="protein sequence ID" value="PRR78051.1"/>
    <property type="molecule type" value="Genomic_DNA"/>
</dbReference>
<dbReference type="PROSITE" id="PS00061">
    <property type="entry name" value="ADH_SHORT"/>
    <property type="match status" value="1"/>
</dbReference>
<gene>
    <name evidence="3" type="primary">ydfG</name>
    <name evidence="3" type="ORF">CLLI_19710</name>
</gene>
<dbReference type="Proteomes" id="UP000239706">
    <property type="component" value="Unassembled WGS sequence"/>
</dbReference>
<dbReference type="OrthoDB" id="9808814at2"/>
<dbReference type="PRINTS" id="PR00081">
    <property type="entry name" value="GDHRDH"/>
</dbReference>
<dbReference type="InterPro" id="IPR020904">
    <property type="entry name" value="Sc_DH/Rdtase_CS"/>
</dbReference>
<dbReference type="SUPFAM" id="SSF51735">
    <property type="entry name" value="NAD(P)-binding Rossmann-fold domains"/>
    <property type="match status" value="1"/>
</dbReference>
<dbReference type="EC" id="1.1.1.-" evidence="3"/>
<evidence type="ECO:0000256" key="1">
    <source>
        <dbReference type="ARBA" id="ARBA00006484"/>
    </source>
</evidence>
<dbReference type="Pfam" id="PF00106">
    <property type="entry name" value="adh_short"/>
    <property type="match status" value="1"/>
</dbReference>
<reference evidence="3 4" key="1">
    <citation type="submission" date="2018-03" db="EMBL/GenBank/DDBJ databases">
        <title>Genome sequence of Clostridium liquoris DSM 100320.</title>
        <authorList>
            <person name="Poehlein A."/>
            <person name="Daniel R."/>
        </authorList>
    </citation>
    <scope>NUCLEOTIDE SEQUENCE [LARGE SCALE GENOMIC DNA]</scope>
    <source>
        <strain evidence="3 4">DSM 100320</strain>
    </source>
</reference>
<comment type="caution">
    <text evidence="3">The sequence shown here is derived from an EMBL/GenBank/DDBJ whole genome shotgun (WGS) entry which is preliminary data.</text>
</comment>
<comment type="similarity">
    <text evidence="1">Belongs to the short-chain dehydrogenases/reductases (SDR) family.</text>
</comment>
<dbReference type="CDD" id="cd05233">
    <property type="entry name" value="SDR_c"/>
    <property type="match status" value="1"/>
</dbReference>
<dbReference type="GO" id="GO:0016491">
    <property type="term" value="F:oxidoreductase activity"/>
    <property type="evidence" value="ECO:0007669"/>
    <property type="project" value="UniProtKB-KW"/>
</dbReference>
<evidence type="ECO:0000256" key="2">
    <source>
        <dbReference type="ARBA" id="ARBA00023002"/>
    </source>
</evidence>
<name>A0A2T0B2B9_9CLOT</name>
<dbReference type="PANTHER" id="PTHR42901">
    <property type="entry name" value="ALCOHOL DEHYDROGENASE"/>
    <property type="match status" value="1"/>
</dbReference>
<keyword evidence="4" id="KW-1185">Reference proteome</keyword>
<dbReference type="InterPro" id="IPR036291">
    <property type="entry name" value="NAD(P)-bd_dom_sf"/>
</dbReference>
<dbReference type="PIRSF" id="PIRSF000126">
    <property type="entry name" value="11-beta-HSD1"/>
    <property type="match status" value="1"/>
</dbReference>
<keyword evidence="2 3" id="KW-0560">Oxidoreductase</keyword>
<dbReference type="Gene3D" id="3.40.50.720">
    <property type="entry name" value="NAD(P)-binding Rossmann-like Domain"/>
    <property type="match status" value="1"/>
</dbReference>
<organism evidence="3 4">
    <name type="scientific">Clostridium liquoris</name>
    <dbReference type="NCBI Taxonomy" id="1289519"/>
    <lineage>
        <taxon>Bacteria</taxon>
        <taxon>Bacillati</taxon>
        <taxon>Bacillota</taxon>
        <taxon>Clostridia</taxon>
        <taxon>Eubacteriales</taxon>
        <taxon>Clostridiaceae</taxon>
        <taxon>Clostridium</taxon>
    </lineage>
</organism>
<dbReference type="RefSeq" id="WP_106064050.1">
    <property type="nucleotide sequence ID" value="NZ_PVXO01000052.1"/>
</dbReference>
<sequence length="255" mass="28906">MKIAIVTGASSGIGREFVRQIARKEHLDEIWVMARRENRLNELKNEITETIIRPIPLDLIKEESIKSIAALLKEEKPDVRILVNASGFGKFGTYKDLSLQEINNMIDLNCKAAVNLTMITLPHMNKNARIIEICSASAFQPLPGLNIYAATKAFLYHYSRALRWELFPRRIKVTAVCPDWVKTEFCKVAADTKNGHTVKHFPFAVEPKNVVACALFDSHLGLPVSTYSVAFIHRICAKFIPHEIIIAIWEALRRI</sequence>
<dbReference type="AlphaFoldDB" id="A0A2T0B2B9"/>
<evidence type="ECO:0000313" key="3">
    <source>
        <dbReference type="EMBL" id="PRR78051.1"/>
    </source>
</evidence>
<accession>A0A2T0B2B9</accession>